<organism evidence="2 3">
    <name type="scientific">Candidozyma pseudohaemuli</name>
    <dbReference type="NCBI Taxonomy" id="418784"/>
    <lineage>
        <taxon>Eukaryota</taxon>
        <taxon>Fungi</taxon>
        <taxon>Dikarya</taxon>
        <taxon>Ascomycota</taxon>
        <taxon>Saccharomycotina</taxon>
        <taxon>Pichiomycetes</taxon>
        <taxon>Metschnikowiaceae</taxon>
        <taxon>Candidozyma</taxon>
    </lineage>
</organism>
<feature type="compositionally biased region" description="Basic and acidic residues" evidence="1">
    <location>
        <begin position="723"/>
        <end position="733"/>
    </location>
</feature>
<feature type="compositionally biased region" description="Low complexity" evidence="1">
    <location>
        <begin position="455"/>
        <end position="465"/>
    </location>
</feature>
<feature type="compositionally biased region" description="Basic and acidic residues" evidence="1">
    <location>
        <begin position="98"/>
        <end position="123"/>
    </location>
</feature>
<dbReference type="GeneID" id="36567147"/>
<feature type="compositionally biased region" description="Basic and acidic residues" evidence="1">
    <location>
        <begin position="837"/>
        <end position="846"/>
    </location>
</feature>
<proteinExistence type="predicted"/>
<feature type="compositionally biased region" description="Acidic residues" evidence="1">
    <location>
        <begin position="393"/>
        <end position="403"/>
    </location>
</feature>
<name>A0A2P7YLS8_9ASCO</name>
<feature type="compositionally biased region" description="Polar residues" evidence="1">
    <location>
        <begin position="215"/>
        <end position="229"/>
    </location>
</feature>
<dbReference type="VEuPathDB" id="FungiDB:C7M61_003759"/>
<feature type="region of interest" description="Disordered" evidence="1">
    <location>
        <begin position="817"/>
        <end position="846"/>
    </location>
</feature>
<keyword evidence="3" id="KW-1185">Reference proteome</keyword>
<dbReference type="AlphaFoldDB" id="A0A2P7YLS8"/>
<feature type="compositionally biased region" description="Acidic residues" evidence="1">
    <location>
        <begin position="199"/>
        <end position="211"/>
    </location>
</feature>
<feature type="region of interest" description="Disordered" evidence="1">
    <location>
        <begin position="618"/>
        <end position="786"/>
    </location>
</feature>
<feature type="compositionally biased region" description="Acidic residues" evidence="1">
    <location>
        <begin position="826"/>
        <end position="836"/>
    </location>
</feature>
<dbReference type="EMBL" id="PYFQ01000010">
    <property type="protein sequence ID" value="PSK36895.1"/>
    <property type="molecule type" value="Genomic_DNA"/>
</dbReference>
<gene>
    <name evidence="2" type="ORF">C7M61_003759</name>
</gene>
<feature type="compositionally biased region" description="Basic and acidic residues" evidence="1">
    <location>
        <begin position="342"/>
        <end position="355"/>
    </location>
</feature>
<feature type="region of interest" description="Disordered" evidence="1">
    <location>
        <begin position="1"/>
        <end position="530"/>
    </location>
</feature>
<feature type="compositionally biased region" description="Basic residues" evidence="1">
    <location>
        <begin position="579"/>
        <end position="590"/>
    </location>
</feature>
<feature type="compositionally biased region" description="Basic and acidic residues" evidence="1">
    <location>
        <begin position="182"/>
        <end position="195"/>
    </location>
</feature>
<sequence>MLESPVPSIPQRPKTRPKKSEDAVSAESGNSSASIPTIPQRPRKTDTLSSLESVNSEEKKEAAVPVIPSRPRKEKSESSETESVEPKLPSIPRRPRKEKSEEPKVGEDAGAKEIEELEPVKDEAAEEPLDLSKSGSGDVGSSAFGSDTVELEPKQIDSKVDDSKVVDAPTLPLNDKADVDEEISKPESPETDKIVPSEPQEDEDLEPEEAATTEPVSSGNVAQSDSSSDLAEAVGSKIKEQRELASELVESNVESLQVESSEGALVDEIDSGSLRNEHVNEVSDAAFAKDNLTLRALDEKKAEEAKETKETKSEEEPASEGISGVDDEKPEIEEVSQIAEPSEAKELDLPSKDSEEPADLDAPKEAVSAKPKQDAAPLKEDILFPEGDAKDDVPEDAPEDAPEDNASKDDVPKEDAPKEETPEEKAIAKDGEDESPVPKMPIIPLRPSKPKRLDSSVSELDSKSSPAIPSRPAKPATKEKPKAPPPKPKKLSSKIAAFQQMFNQEPTEAAKEEKSSPEKRGKLSSEKTNFAANLQNMMGAGIALPGMANPELLKKLAPAELESEPSEKKSDEAPQPTSRRAKGPRGKRLPKSIQETKITIEPRFKFSSGLLWELDFSKPSAEESTEGVTEPKEDIKEELLAASQEPLTGAPLDSEDSLKKDVEEPETTKETKEFSIPIGESSAEQPESVEDLPSLQETQPAIDDKEELLKIEHATQAPLDALEEGKTTTKDALSEAEPGYEIISREKDQVETPRANTSEEFDDDSGFEEAREVFSSPKPLGDFTKDPEQFLQSEEDPTVEVEQQLKELSDYVRKHDDEPVLVSKAEEEEAVADEADAEKAVADKAE</sequence>
<evidence type="ECO:0008006" key="4">
    <source>
        <dbReference type="Google" id="ProtNLM"/>
    </source>
</evidence>
<accession>A0A2P7YLS8</accession>
<evidence type="ECO:0000313" key="3">
    <source>
        <dbReference type="Proteomes" id="UP000241107"/>
    </source>
</evidence>
<dbReference type="STRING" id="418784.A0A2P7YLS8"/>
<comment type="caution">
    <text evidence="2">The sequence shown here is derived from an EMBL/GenBank/DDBJ whole genome shotgun (WGS) entry which is preliminary data.</text>
</comment>
<feature type="compositionally biased region" description="Basic and acidic residues" evidence="1">
    <location>
        <begin position="656"/>
        <end position="673"/>
    </location>
</feature>
<reference evidence="2 3" key="1">
    <citation type="submission" date="2018-03" db="EMBL/GenBank/DDBJ databases">
        <title>Candida pseudohaemulonii genome assembly and annotation.</title>
        <authorList>
            <person name="Munoz J.F."/>
            <person name="Gade L.G."/>
            <person name="Chow N.A."/>
            <person name="Litvintseva A.P."/>
            <person name="Loparev V.N."/>
            <person name="Cuomo C.A."/>
        </authorList>
    </citation>
    <scope>NUCLEOTIDE SEQUENCE [LARGE SCALE GENOMIC DNA]</scope>
    <source>
        <strain evidence="2 3">B12108</strain>
    </source>
</reference>
<feature type="compositionally biased region" description="Basic and acidic residues" evidence="1">
    <location>
        <begin position="508"/>
        <end position="525"/>
    </location>
</feature>
<feature type="compositionally biased region" description="Basic and acidic residues" evidence="1">
    <location>
        <begin position="405"/>
        <end position="430"/>
    </location>
</feature>
<feature type="compositionally biased region" description="Basic and acidic residues" evidence="1">
    <location>
        <begin position="629"/>
        <end position="639"/>
    </location>
</feature>
<dbReference type="Proteomes" id="UP000241107">
    <property type="component" value="Unassembled WGS sequence"/>
</dbReference>
<evidence type="ECO:0000313" key="2">
    <source>
        <dbReference type="EMBL" id="PSK36895.1"/>
    </source>
</evidence>
<protein>
    <recommendedName>
        <fullName evidence="4">Altered inheritance of mitochondria protein 21</fullName>
    </recommendedName>
</protein>
<feature type="compositionally biased region" description="Basic and acidic residues" evidence="1">
    <location>
        <begin position="296"/>
        <end position="315"/>
    </location>
</feature>
<dbReference type="RefSeq" id="XP_024712768.1">
    <property type="nucleotide sequence ID" value="XM_024859094.1"/>
</dbReference>
<dbReference type="OrthoDB" id="4096963at2759"/>
<feature type="compositionally biased region" description="Basic and acidic residues" evidence="1">
    <location>
        <begin position="371"/>
        <end position="392"/>
    </location>
</feature>
<feature type="compositionally biased region" description="Basic and acidic residues" evidence="1">
    <location>
        <begin position="151"/>
        <end position="165"/>
    </location>
</feature>
<evidence type="ECO:0000256" key="1">
    <source>
        <dbReference type="SAM" id="MobiDB-lite"/>
    </source>
</evidence>
<feature type="region of interest" description="Disordered" evidence="1">
    <location>
        <begin position="554"/>
        <end position="600"/>
    </location>
</feature>
<feature type="compositionally biased region" description="Polar residues" evidence="1">
    <location>
        <begin position="27"/>
        <end position="37"/>
    </location>
</feature>